<dbReference type="FunFam" id="3.40.50.720:FF:000084">
    <property type="entry name" value="Short-chain dehydrogenase reductase"/>
    <property type="match status" value="1"/>
</dbReference>
<evidence type="ECO:0000256" key="1">
    <source>
        <dbReference type="ARBA" id="ARBA00006484"/>
    </source>
</evidence>
<evidence type="ECO:0000313" key="4">
    <source>
        <dbReference type="Proteomes" id="UP000249165"/>
    </source>
</evidence>
<gene>
    <name evidence="3" type="ORF">ATI53_10231</name>
</gene>
<comment type="similarity">
    <text evidence="1">Belongs to the short-chain dehydrogenases/reductases (SDR) family.</text>
</comment>
<evidence type="ECO:0000259" key="2">
    <source>
        <dbReference type="SMART" id="SM00822"/>
    </source>
</evidence>
<name>A0A327Y2F0_9RHOB</name>
<dbReference type="InterPro" id="IPR050259">
    <property type="entry name" value="SDR"/>
</dbReference>
<dbReference type="GO" id="GO:0032787">
    <property type="term" value="P:monocarboxylic acid metabolic process"/>
    <property type="evidence" value="ECO:0007669"/>
    <property type="project" value="UniProtKB-ARBA"/>
</dbReference>
<accession>A0A327Y2F0</accession>
<organism evidence="3 4">
    <name type="scientific">Salipiger aestuarii</name>
    <dbReference type="NCBI Taxonomy" id="568098"/>
    <lineage>
        <taxon>Bacteria</taxon>
        <taxon>Pseudomonadati</taxon>
        <taxon>Pseudomonadota</taxon>
        <taxon>Alphaproteobacteria</taxon>
        <taxon>Rhodobacterales</taxon>
        <taxon>Roseobacteraceae</taxon>
        <taxon>Salipiger</taxon>
    </lineage>
</organism>
<dbReference type="PRINTS" id="PR00081">
    <property type="entry name" value="GDHRDH"/>
</dbReference>
<dbReference type="RefSeq" id="WP_034453165.1">
    <property type="nucleotide sequence ID" value="NZ_LIGK01000019.1"/>
</dbReference>
<dbReference type="EMBL" id="QLMG01000023">
    <property type="protein sequence ID" value="RAK15358.1"/>
    <property type="molecule type" value="Genomic_DNA"/>
</dbReference>
<keyword evidence="4" id="KW-1185">Reference proteome</keyword>
<dbReference type="InterPro" id="IPR002347">
    <property type="entry name" value="SDR_fam"/>
</dbReference>
<dbReference type="SUPFAM" id="SSF51735">
    <property type="entry name" value="NAD(P)-binding Rossmann-fold domains"/>
    <property type="match status" value="1"/>
</dbReference>
<proteinExistence type="inferred from homology"/>
<dbReference type="Gene3D" id="3.40.50.720">
    <property type="entry name" value="NAD(P)-binding Rossmann-like Domain"/>
    <property type="match status" value="1"/>
</dbReference>
<dbReference type="PANTHER" id="PTHR42879">
    <property type="entry name" value="3-OXOACYL-(ACYL-CARRIER-PROTEIN) REDUCTASE"/>
    <property type="match status" value="1"/>
</dbReference>
<dbReference type="InterPro" id="IPR020904">
    <property type="entry name" value="Sc_DH/Rdtase_CS"/>
</dbReference>
<dbReference type="NCBIfam" id="NF005559">
    <property type="entry name" value="PRK07231.1"/>
    <property type="match status" value="1"/>
</dbReference>
<comment type="caution">
    <text evidence="3">The sequence shown here is derived from an EMBL/GenBank/DDBJ whole genome shotgun (WGS) entry which is preliminary data.</text>
</comment>
<reference evidence="3 4" key="1">
    <citation type="submission" date="2018-06" db="EMBL/GenBank/DDBJ databases">
        <title>Genomic Encyclopedia of Archaeal and Bacterial Type Strains, Phase II (KMG-II): from individual species to whole genera.</title>
        <authorList>
            <person name="Goeker M."/>
        </authorList>
    </citation>
    <scope>NUCLEOTIDE SEQUENCE [LARGE SCALE GENOMIC DNA]</scope>
    <source>
        <strain evidence="3 4">DSM 22011</strain>
    </source>
</reference>
<dbReference type="AlphaFoldDB" id="A0A327Y2F0"/>
<dbReference type="OrthoDB" id="9797020at2"/>
<dbReference type="InterPro" id="IPR036291">
    <property type="entry name" value="NAD(P)-bd_dom_sf"/>
</dbReference>
<evidence type="ECO:0000313" key="3">
    <source>
        <dbReference type="EMBL" id="RAK15358.1"/>
    </source>
</evidence>
<dbReference type="Pfam" id="PF13561">
    <property type="entry name" value="adh_short_C2"/>
    <property type="match status" value="1"/>
</dbReference>
<dbReference type="SMART" id="SM00822">
    <property type="entry name" value="PKS_KR"/>
    <property type="match status" value="1"/>
</dbReference>
<protein>
    <submittedName>
        <fullName evidence="3">NAD(P)-dependent dehydrogenase (Short-subunit alcohol dehydrogenase family)</fullName>
    </submittedName>
</protein>
<dbReference type="PANTHER" id="PTHR42879:SF2">
    <property type="entry name" value="3-OXOACYL-[ACYL-CARRIER-PROTEIN] REDUCTASE FABG"/>
    <property type="match status" value="1"/>
</dbReference>
<feature type="domain" description="Ketoreductase" evidence="2">
    <location>
        <begin position="7"/>
        <end position="186"/>
    </location>
</feature>
<dbReference type="Proteomes" id="UP000249165">
    <property type="component" value="Unassembled WGS sequence"/>
</dbReference>
<dbReference type="CDD" id="cd05233">
    <property type="entry name" value="SDR_c"/>
    <property type="match status" value="1"/>
</dbReference>
<dbReference type="PRINTS" id="PR00080">
    <property type="entry name" value="SDRFAMILY"/>
</dbReference>
<dbReference type="InterPro" id="IPR057326">
    <property type="entry name" value="KR_dom"/>
</dbReference>
<dbReference type="PROSITE" id="PS00061">
    <property type="entry name" value="ADH_SHORT"/>
    <property type="match status" value="1"/>
</dbReference>
<sequence length="259" mass="26830">MLTFDDGTAVVTGGGSGIGRATAVLLGRAGVPVVVADIDEDGMSETVSRIRSAGGDALGVTLDVSDQSSVNAAFDKAEAWKGAVTVLVNSAGILRVEPFDTVSREDFERVMTVNVTGSFQCAQRATKGMKAKGFGRIVNLSSVSGYRAGVGRTAYGTSKAAVAQLTRQLALELGRYGITANAVAPGTTMTSMTAKAYTDENKANFLKMIPSGFIAEPEDIAPSIVFLASLQARYVNGHTMPVDGGYLASGMMQTAGLEL</sequence>